<feature type="transmembrane region" description="Helical" evidence="7">
    <location>
        <begin position="21"/>
        <end position="43"/>
    </location>
</feature>
<evidence type="ECO:0000256" key="4">
    <source>
        <dbReference type="ARBA" id="ARBA00022692"/>
    </source>
</evidence>
<feature type="transmembrane region" description="Helical" evidence="7">
    <location>
        <begin position="215"/>
        <end position="238"/>
    </location>
</feature>
<accession>A0ABW0I059</accession>
<reference evidence="10" key="1">
    <citation type="journal article" date="2019" name="Int. J. Syst. Evol. Microbiol.">
        <title>The Global Catalogue of Microorganisms (GCM) 10K type strain sequencing project: providing services to taxonomists for standard genome sequencing and annotation.</title>
        <authorList>
            <consortium name="The Broad Institute Genomics Platform"/>
            <consortium name="The Broad Institute Genome Sequencing Center for Infectious Disease"/>
            <person name="Wu L."/>
            <person name="Ma J."/>
        </authorList>
    </citation>
    <scope>NUCLEOTIDE SEQUENCE [LARGE SCALE GENOMIC DNA]</scope>
    <source>
        <strain evidence="10">CGMCC 1.18575</strain>
    </source>
</reference>
<feature type="transmembrane region" description="Helical" evidence="7">
    <location>
        <begin position="75"/>
        <end position="101"/>
    </location>
</feature>
<evidence type="ECO:0000313" key="10">
    <source>
        <dbReference type="Proteomes" id="UP001596113"/>
    </source>
</evidence>
<gene>
    <name evidence="9" type="ORF">ACFPOF_24595</name>
</gene>
<keyword evidence="6 7" id="KW-0472">Membrane</keyword>
<evidence type="ECO:0000259" key="8">
    <source>
        <dbReference type="PROSITE" id="PS50928"/>
    </source>
</evidence>
<evidence type="ECO:0000256" key="3">
    <source>
        <dbReference type="ARBA" id="ARBA00022475"/>
    </source>
</evidence>
<comment type="similarity">
    <text evidence="7">Belongs to the binding-protein-dependent transport system permease family.</text>
</comment>
<evidence type="ECO:0000256" key="5">
    <source>
        <dbReference type="ARBA" id="ARBA00022989"/>
    </source>
</evidence>
<feature type="domain" description="ABC transmembrane type-1" evidence="8">
    <location>
        <begin position="76"/>
        <end position="291"/>
    </location>
</feature>
<dbReference type="Gene3D" id="1.10.3720.10">
    <property type="entry name" value="MetI-like"/>
    <property type="match status" value="1"/>
</dbReference>
<organism evidence="9 10">
    <name type="scientific">Cohnella soli</name>
    <dbReference type="NCBI Taxonomy" id="425005"/>
    <lineage>
        <taxon>Bacteria</taxon>
        <taxon>Bacillati</taxon>
        <taxon>Bacillota</taxon>
        <taxon>Bacilli</taxon>
        <taxon>Bacillales</taxon>
        <taxon>Paenibacillaceae</taxon>
        <taxon>Cohnella</taxon>
    </lineage>
</organism>
<comment type="caution">
    <text evidence="9">The sequence shown here is derived from an EMBL/GenBank/DDBJ whole genome shotgun (WGS) entry which is preliminary data.</text>
</comment>
<dbReference type="RefSeq" id="WP_378137664.1">
    <property type="nucleotide sequence ID" value="NZ_JBHSMI010000052.1"/>
</dbReference>
<keyword evidence="2 7" id="KW-0813">Transport</keyword>
<evidence type="ECO:0000313" key="9">
    <source>
        <dbReference type="EMBL" id="MFC5405933.1"/>
    </source>
</evidence>
<feature type="transmembrane region" description="Helical" evidence="7">
    <location>
        <begin position="122"/>
        <end position="143"/>
    </location>
</feature>
<feature type="transmembrane region" description="Helical" evidence="7">
    <location>
        <begin position="270"/>
        <end position="292"/>
    </location>
</feature>
<dbReference type="PANTHER" id="PTHR43227:SF11">
    <property type="entry name" value="BLL4140 PROTEIN"/>
    <property type="match status" value="1"/>
</dbReference>
<keyword evidence="10" id="KW-1185">Reference proteome</keyword>
<dbReference type="PANTHER" id="PTHR43227">
    <property type="entry name" value="BLL4140 PROTEIN"/>
    <property type="match status" value="1"/>
</dbReference>
<keyword evidence="5 7" id="KW-1133">Transmembrane helix</keyword>
<evidence type="ECO:0000256" key="7">
    <source>
        <dbReference type="RuleBase" id="RU363032"/>
    </source>
</evidence>
<dbReference type="SUPFAM" id="SSF161098">
    <property type="entry name" value="MetI-like"/>
    <property type="match status" value="1"/>
</dbReference>
<dbReference type="Proteomes" id="UP001596113">
    <property type="component" value="Unassembled WGS sequence"/>
</dbReference>
<evidence type="ECO:0000256" key="2">
    <source>
        <dbReference type="ARBA" id="ARBA00022448"/>
    </source>
</evidence>
<dbReference type="EMBL" id="JBHSMI010000052">
    <property type="protein sequence ID" value="MFC5405933.1"/>
    <property type="molecule type" value="Genomic_DNA"/>
</dbReference>
<dbReference type="InterPro" id="IPR000515">
    <property type="entry name" value="MetI-like"/>
</dbReference>
<proteinExistence type="inferred from homology"/>
<keyword evidence="4 7" id="KW-0812">Transmembrane</keyword>
<sequence>MEANRSKWKKWVHESPLHLMMVPGIILLLIFSYGPMVGMVMAFERFNVTKGFFRSKWIGLDNFEFVLQIPDVRQVFWNTIFIALMKIVASLIVPVCLALLLNELRAKYVKRGIQTIIYLPYFLSWVLLAGILIDILSPSGGIVNQALGVFSIKPVFFLGNEKLFPYLLVVTHVWKEAGFGTIIYLAALTGIDPTLYEAAIVDGASRWRQTWHITLPGIIPIVILMTVLSLGGILNAGFDQVFNLYNPLVYSTGDIIDTMVYRMGLIDNQYSIASAVGLFKSVVSVILILVSYKLADKYAGYKVL</sequence>
<dbReference type="CDD" id="cd06261">
    <property type="entry name" value="TM_PBP2"/>
    <property type="match status" value="1"/>
</dbReference>
<evidence type="ECO:0000256" key="1">
    <source>
        <dbReference type="ARBA" id="ARBA00004651"/>
    </source>
</evidence>
<name>A0ABW0I059_9BACL</name>
<protein>
    <submittedName>
        <fullName evidence="9">ABC transporter permease</fullName>
    </submittedName>
</protein>
<comment type="subcellular location">
    <subcellularLocation>
        <location evidence="1 7">Cell membrane</location>
        <topology evidence="1 7">Multi-pass membrane protein</topology>
    </subcellularLocation>
</comment>
<dbReference type="InterPro" id="IPR050809">
    <property type="entry name" value="UgpAE/MalFG_permease"/>
</dbReference>
<keyword evidence="3" id="KW-1003">Cell membrane</keyword>
<dbReference type="PROSITE" id="PS50928">
    <property type="entry name" value="ABC_TM1"/>
    <property type="match status" value="1"/>
</dbReference>
<dbReference type="InterPro" id="IPR035906">
    <property type="entry name" value="MetI-like_sf"/>
</dbReference>
<evidence type="ECO:0000256" key="6">
    <source>
        <dbReference type="ARBA" id="ARBA00023136"/>
    </source>
</evidence>
<dbReference type="Pfam" id="PF00528">
    <property type="entry name" value="BPD_transp_1"/>
    <property type="match status" value="1"/>
</dbReference>